<proteinExistence type="predicted"/>
<dbReference type="AlphaFoldDB" id="Q486A3"/>
<name>Q486A3_COLP3</name>
<evidence type="ECO:0000313" key="1">
    <source>
        <dbReference type="EMBL" id="AAZ25793.1"/>
    </source>
</evidence>
<dbReference type="KEGG" id="cps:CPS_1369"/>
<reference evidence="1" key="1">
    <citation type="journal article" date="2005" name="Proc. Natl. Acad. Sci. U.S.A.">
        <title>The psychrophilic lifestyle as revealed by the genome sequence of Colwellia psychrerythraea 34H through genomic and proteomic analyses.</title>
        <authorList>
            <person name="Methe B.A."/>
            <person name="Nelson K.E."/>
            <person name="Deming J.W."/>
            <person name="Momen B."/>
            <person name="Melamud E."/>
            <person name="Zhang X."/>
            <person name="Moult J."/>
            <person name="Madupu R."/>
            <person name="Nelson W.C."/>
            <person name="Dodson R.J."/>
            <person name="Brinkac L.M."/>
            <person name="Daugherty S.C."/>
            <person name="Durkin A.S."/>
            <person name="DeBoy R.T."/>
            <person name="Kolonay J.F."/>
            <person name="Sullivan S.A."/>
            <person name="Zhou L."/>
            <person name="Davidsen T.M."/>
            <person name="Wu M."/>
            <person name="Huston A.L."/>
            <person name="Lewis M."/>
            <person name="Weaver B."/>
            <person name="Weidman J.F."/>
            <person name="Khouri H."/>
            <person name="Utterback T.R."/>
            <person name="Feldblyum T.V."/>
            <person name="Fraser C.M."/>
        </authorList>
    </citation>
    <scope>NUCLEOTIDE SEQUENCE [LARGE SCALE GENOMIC DNA]</scope>
    <source>
        <strain evidence="1">34H</strain>
    </source>
</reference>
<gene>
    <name evidence="1" type="ordered locus">CPS_1369</name>
</gene>
<organism evidence="1 2">
    <name type="scientific">Colwellia psychrerythraea (strain 34H / ATCC BAA-681)</name>
    <name type="common">Vibrio psychroerythus</name>
    <dbReference type="NCBI Taxonomy" id="167879"/>
    <lineage>
        <taxon>Bacteria</taxon>
        <taxon>Pseudomonadati</taxon>
        <taxon>Pseudomonadota</taxon>
        <taxon>Gammaproteobacteria</taxon>
        <taxon>Alteromonadales</taxon>
        <taxon>Colwelliaceae</taxon>
        <taxon>Colwellia</taxon>
    </lineage>
</organism>
<protein>
    <submittedName>
        <fullName evidence="1">Uncharacterized protein</fullName>
    </submittedName>
</protein>
<dbReference type="HOGENOM" id="CLU_3060478_0_0_6"/>
<sequence length="53" mass="6083">MIAIKRNKQKLIRGNQQLTRGLFHQQSQNHSHCSSSVPVSYFVVGHLILLLQQ</sequence>
<dbReference type="EMBL" id="CP000083">
    <property type="protein sequence ID" value="AAZ25793.1"/>
    <property type="molecule type" value="Genomic_DNA"/>
</dbReference>
<dbReference type="Proteomes" id="UP000000547">
    <property type="component" value="Chromosome"/>
</dbReference>
<accession>Q486A3</accession>
<evidence type="ECO:0000313" key="2">
    <source>
        <dbReference type="Proteomes" id="UP000000547"/>
    </source>
</evidence>